<dbReference type="AlphaFoldDB" id="A0A9D1K566"/>
<evidence type="ECO:0000256" key="1">
    <source>
        <dbReference type="SAM" id="Phobius"/>
    </source>
</evidence>
<reference evidence="2" key="2">
    <citation type="journal article" date="2021" name="PeerJ">
        <title>Extensive microbial diversity within the chicken gut microbiome revealed by metagenomics and culture.</title>
        <authorList>
            <person name="Gilroy R."/>
            <person name="Ravi A."/>
            <person name="Getino M."/>
            <person name="Pursley I."/>
            <person name="Horton D.L."/>
            <person name="Alikhan N.F."/>
            <person name="Baker D."/>
            <person name="Gharbi K."/>
            <person name="Hall N."/>
            <person name="Watson M."/>
            <person name="Adriaenssens E.M."/>
            <person name="Foster-Nyarko E."/>
            <person name="Jarju S."/>
            <person name="Secka A."/>
            <person name="Antonio M."/>
            <person name="Oren A."/>
            <person name="Chaudhuri R.R."/>
            <person name="La Ragione R."/>
            <person name="Hildebrand F."/>
            <person name="Pallen M.J."/>
        </authorList>
    </citation>
    <scope>NUCLEOTIDE SEQUENCE</scope>
    <source>
        <strain evidence="2">13766</strain>
    </source>
</reference>
<comment type="caution">
    <text evidence="2">The sequence shown here is derived from an EMBL/GenBank/DDBJ whole genome shotgun (WGS) entry which is preliminary data.</text>
</comment>
<keyword evidence="1" id="KW-1133">Transmembrane helix</keyword>
<dbReference type="GO" id="GO:0005886">
    <property type="term" value="C:plasma membrane"/>
    <property type="evidence" value="ECO:0007669"/>
    <property type="project" value="TreeGrafter"/>
</dbReference>
<keyword evidence="1" id="KW-0472">Membrane</keyword>
<sequence>MYFLKESKISLIISALTFIVLGLVLCIWPNVAMNFICVVAGAALLIGGAWQIIAYLRGKAAAGLAPGSFVSGVFEMLFGLVLVLQPQVVQVAVPLLLSVLLLVDSIVKLQISIDLKRAGYGHWWQSLLASLVIGVAAFLFILDPISSAASIVILIGVAFLINGVSDLWITLYVSRKIRDLLEK</sequence>
<dbReference type="InterPro" id="IPR052712">
    <property type="entry name" value="Acid_resist_chaperone_HdeD"/>
</dbReference>
<keyword evidence="1" id="KW-0812">Transmembrane</keyword>
<feature type="transmembrane region" description="Helical" evidence="1">
    <location>
        <begin position="148"/>
        <end position="173"/>
    </location>
</feature>
<feature type="transmembrane region" description="Helical" evidence="1">
    <location>
        <begin position="33"/>
        <end position="56"/>
    </location>
</feature>
<dbReference type="PANTHER" id="PTHR34989">
    <property type="entry name" value="PROTEIN HDED"/>
    <property type="match status" value="1"/>
</dbReference>
<dbReference type="InterPro" id="IPR005325">
    <property type="entry name" value="DUF308_memb"/>
</dbReference>
<dbReference type="PANTHER" id="PTHR34989:SF1">
    <property type="entry name" value="PROTEIN HDED"/>
    <property type="match status" value="1"/>
</dbReference>
<gene>
    <name evidence="2" type="ORF">IAA84_03285</name>
</gene>
<dbReference type="Proteomes" id="UP000824140">
    <property type="component" value="Unassembled WGS sequence"/>
</dbReference>
<name>A0A9D1K566_9FIRM</name>
<feature type="transmembrane region" description="Helical" evidence="1">
    <location>
        <begin position="63"/>
        <end position="85"/>
    </location>
</feature>
<dbReference type="EMBL" id="DVJN01000063">
    <property type="protein sequence ID" value="HIS92021.1"/>
    <property type="molecule type" value="Genomic_DNA"/>
</dbReference>
<accession>A0A9D1K566</accession>
<proteinExistence type="predicted"/>
<dbReference type="Pfam" id="PF03729">
    <property type="entry name" value="DUF308"/>
    <property type="match status" value="2"/>
</dbReference>
<reference evidence="2" key="1">
    <citation type="submission" date="2020-10" db="EMBL/GenBank/DDBJ databases">
        <authorList>
            <person name="Gilroy R."/>
        </authorList>
    </citation>
    <scope>NUCLEOTIDE SEQUENCE</scope>
    <source>
        <strain evidence="2">13766</strain>
    </source>
</reference>
<feature type="transmembrane region" description="Helical" evidence="1">
    <location>
        <begin position="91"/>
        <end position="111"/>
    </location>
</feature>
<evidence type="ECO:0000313" key="3">
    <source>
        <dbReference type="Proteomes" id="UP000824140"/>
    </source>
</evidence>
<feature type="transmembrane region" description="Helical" evidence="1">
    <location>
        <begin position="123"/>
        <end position="142"/>
    </location>
</feature>
<feature type="transmembrane region" description="Helical" evidence="1">
    <location>
        <begin position="9"/>
        <end position="27"/>
    </location>
</feature>
<protein>
    <submittedName>
        <fullName evidence="2">DUF308 domain-containing protein</fullName>
    </submittedName>
</protein>
<evidence type="ECO:0000313" key="2">
    <source>
        <dbReference type="EMBL" id="HIS92021.1"/>
    </source>
</evidence>
<organism evidence="2 3">
    <name type="scientific">Candidatus Alectryocaccomicrobium excrementavium</name>
    <dbReference type="NCBI Taxonomy" id="2840668"/>
    <lineage>
        <taxon>Bacteria</taxon>
        <taxon>Bacillati</taxon>
        <taxon>Bacillota</taxon>
        <taxon>Clostridia</taxon>
        <taxon>Candidatus Alectryocaccomicrobium</taxon>
    </lineage>
</organism>